<protein>
    <submittedName>
        <fullName evidence="1">Uncharacterized protein</fullName>
    </submittedName>
</protein>
<evidence type="ECO:0000313" key="1">
    <source>
        <dbReference type="EMBL" id="KAJ5733805.1"/>
    </source>
</evidence>
<reference evidence="1" key="2">
    <citation type="submission" date="2023-01" db="EMBL/GenBank/DDBJ databases">
        <authorList>
            <person name="Petersen C."/>
        </authorList>
    </citation>
    <scope>NUCLEOTIDE SEQUENCE</scope>
    <source>
        <strain evidence="1">IBT 17514</strain>
    </source>
</reference>
<gene>
    <name evidence="1" type="ORF">N7493_002591</name>
</gene>
<dbReference type="AlphaFoldDB" id="A0AAD6HSH6"/>
<keyword evidence="2" id="KW-1185">Reference proteome</keyword>
<accession>A0AAD6HSH6</accession>
<dbReference type="EMBL" id="JAQJAN010000003">
    <property type="protein sequence ID" value="KAJ5733805.1"/>
    <property type="molecule type" value="Genomic_DNA"/>
</dbReference>
<dbReference type="Proteomes" id="UP001215712">
    <property type="component" value="Unassembled WGS sequence"/>
</dbReference>
<comment type="caution">
    <text evidence="1">The sequence shown here is derived from an EMBL/GenBank/DDBJ whole genome shotgun (WGS) entry which is preliminary data.</text>
</comment>
<proteinExistence type="predicted"/>
<organism evidence="1 2">
    <name type="scientific">Penicillium malachiteum</name>
    <dbReference type="NCBI Taxonomy" id="1324776"/>
    <lineage>
        <taxon>Eukaryota</taxon>
        <taxon>Fungi</taxon>
        <taxon>Dikarya</taxon>
        <taxon>Ascomycota</taxon>
        <taxon>Pezizomycotina</taxon>
        <taxon>Eurotiomycetes</taxon>
        <taxon>Eurotiomycetidae</taxon>
        <taxon>Eurotiales</taxon>
        <taxon>Aspergillaceae</taxon>
        <taxon>Penicillium</taxon>
    </lineage>
</organism>
<reference evidence="1" key="1">
    <citation type="journal article" date="2023" name="IMA Fungus">
        <title>Comparative genomic study of the Penicillium genus elucidates a diverse pangenome and 15 lateral gene transfer events.</title>
        <authorList>
            <person name="Petersen C."/>
            <person name="Sorensen T."/>
            <person name="Nielsen M.R."/>
            <person name="Sondergaard T.E."/>
            <person name="Sorensen J.L."/>
            <person name="Fitzpatrick D.A."/>
            <person name="Frisvad J.C."/>
            <person name="Nielsen K.L."/>
        </authorList>
    </citation>
    <scope>NUCLEOTIDE SEQUENCE</scope>
    <source>
        <strain evidence="1">IBT 17514</strain>
    </source>
</reference>
<name>A0AAD6HSH6_9EURO</name>
<sequence>MAPKVDPADDNPLRVVFLADFLPADQAKLIDRIQTLAGPSRRLESWKPGSQTLRTPLKKFTDYHWHDFPDTKAHIYEVATRLHRAGCRKFLVADRLTWRQLTQNFRLGDYPLLSVVLVVIKSSPSGKHSSGTSPFLIFAERRTIDKNAATAVHQEPFFFMEDKTIHPSLAIDEPSIHAQSLLDGDEEIFTPTDLRLTVREQFEKEIHSALPGSLLAELKSYIISYLDHRMPYHGSSLRDENNNLTFEPDKEPITIFLTFPTSPAQFARLNSVMSQQMKKIFEKIISSQPSFSRERQDAKESIQGLIRRSDSSYYGNFEDSDNVPELPLDRFSVQLIQWPYEQPAKRRNIVHHFLELHYQASWHYLFKCPFSSSDETLLDNAQFATLAKLANDNPWPTASISAAHNTFTGIVRDQLKLALDSRLLSSLKPKKPSNYQISHETLSDPDQGFYHNAPPWEPVQDFEVEEWDPRYGPHTLPIFYLTNKFTEEQAESLECAVGHEGEILRVPCMTGSTIPSTGTLHDMWNIFWQIQQIWQTESPREDIPLFFADEQSFIDETLIVVDRWHLKEMNLYHHWDSMKRVDKPHMRGMVYGRIIAFNAIMTRGALAYGERPRVDKFRKEIESHDQVDVVHRYLRPDWPGHGIIPDDER</sequence>
<evidence type="ECO:0000313" key="2">
    <source>
        <dbReference type="Proteomes" id="UP001215712"/>
    </source>
</evidence>